<feature type="transmembrane region" description="Helical" evidence="1">
    <location>
        <begin position="58"/>
        <end position="75"/>
    </location>
</feature>
<keyword evidence="1" id="KW-0472">Membrane</keyword>
<dbReference type="EMBL" id="JAVDWQ010000015">
    <property type="protein sequence ID" value="MDR7211788.1"/>
    <property type="molecule type" value="Genomic_DNA"/>
</dbReference>
<keyword evidence="1" id="KW-1133">Transmembrane helix</keyword>
<sequence length="121" mass="14930">MIIRKLTDPIFIHLSKIYIHFYQDQKEYWRMFPSLILSFLFTTNVEIFSFYFVDINKYYYVGLGVFFILFFFLIYKNIKYEYVKEYKMSNKTRIIITVLIVVDLAINFICLNIMRNGKFMW</sequence>
<protein>
    <submittedName>
        <fullName evidence="2">Uncharacterized protein</fullName>
    </submittedName>
</protein>
<organism evidence="2 3">
    <name type="scientific">Flavobacterium piscis</name>
    <dbReference type="NCBI Taxonomy" id="1114874"/>
    <lineage>
        <taxon>Bacteria</taxon>
        <taxon>Pseudomonadati</taxon>
        <taxon>Bacteroidota</taxon>
        <taxon>Flavobacteriia</taxon>
        <taxon>Flavobacteriales</taxon>
        <taxon>Flavobacteriaceae</taxon>
        <taxon>Flavobacterium</taxon>
    </lineage>
</organism>
<evidence type="ECO:0000256" key="1">
    <source>
        <dbReference type="SAM" id="Phobius"/>
    </source>
</evidence>
<comment type="caution">
    <text evidence="2">The sequence shown here is derived from an EMBL/GenBank/DDBJ whole genome shotgun (WGS) entry which is preliminary data.</text>
</comment>
<keyword evidence="3" id="KW-1185">Reference proteome</keyword>
<name>A0ABU1YCG1_9FLAO</name>
<evidence type="ECO:0000313" key="2">
    <source>
        <dbReference type="EMBL" id="MDR7211788.1"/>
    </source>
</evidence>
<proteinExistence type="predicted"/>
<feature type="transmembrane region" description="Helical" evidence="1">
    <location>
        <begin position="32"/>
        <end position="52"/>
    </location>
</feature>
<keyword evidence="1" id="KW-0812">Transmembrane</keyword>
<dbReference type="Proteomes" id="UP001269081">
    <property type="component" value="Unassembled WGS sequence"/>
</dbReference>
<accession>A0ABU1YCG1</accession>
<feature type="transmembrane region" description="Helical" evidence="1">
    <location>
        <begin position="95"/>
        <end position="114"/>
    </location>
</feature>
<evidence type="ECO:0000313" key="3">
    <source>
        <dbReference type="Proteomes" id="UP001269081"/>
    </source>
</evidence>
<gene>
    <name evidence="2" type="ORF">J2W48_003745</name>
</gene>
<reference evidence="2 3" key="1">
    <citation type="submission" date="2023-07" db="EMBL/GenBank/DDBJ databases">
        <title>Sorghum-associated microbial communities from plants grown in Nebraska, USA.</title>
        <authorList>
            <person name="Schachtman D."/>
        </authorList>
    </citation>
    <scope>NUCLEOTIDE SEQUENCE [LARGE SCALE GENOMIC DNA]</scope>
    <source>
        <strain evidence="2 3">4129</strain>
    </source>
</reference>